<evidence type="ECO:0000313" key="2">
    <source>
        <dbReference type="Proteomes" id="UP000663879"/>
    </source>
</evidence>
<keyword evidence="2" id="KW-1185">Reference proteome</keyword>
<dbReference type="Proteomes" id="UP000663879">
    <property type="component" value="Unassembled WGS sequence"/>
</dbReference>
<dbReference type="OrthoDB" id="10088593at2759"/>
<name>A0A814PCS7_9BILA</name>
<reference evidence="1" key="1">
    <citation type="submission" date="2021-02" db="EMBL/GenBank/DDBJ databases">
        <authorList>
            <person name="Nowell W R."/>
        </authorList>
    </citation>
    <scope>NUCLEOTIDE SEQUENCE</scope>
    <source>
        <strain evidence="1">Ploen Becks lab</strain>
    </source>
</reference>
<accession>A0A814PCS7</accession>
<organism evidence="1 2">
    <name type="scientific">Brachionus calyciflorus</name>
    <dbReference type="NCBI Taxonomy" id="104777"/>
    <lineage>
        <taxon>Eukaryota</taxon>
        <taxon>Metazoa</taxon>
        <taxon>Spiralia</taxon>
        <taxon>Gnathifera</taxon>
        <taxon>Rotifera</taxon>
        <taxon>Eurotatoria</taxon>
        <taxon>Monogononta</taxon>
        <taxon>Pseudotrocha</taxon>
        <taxon>Ploima</taxon>
        <taxon>Brachionidae</taxon>
        <taxon>Brachionus</taxon>
    </lineage>
</organism>
<gene>
    <name evidence="1" type="ORF">OXX778_LOCUS21243</name>
</gene>
<protein>
    <recommendedName>
        <fullName evidence="3">Retrotransposon gag domain-containing protein</fullName>
    </recommendedName>
</protein>
<evidence type="ECO:0008006" key="3">
    <source>
        <dbReference type="Google" id="ProtNLM"/>
    </source>
</evidence>
<dbReference type="AlphaFoldDB" id="A0A814PCS7"/>
<dbReference type="EMBL" id="CAJNOC010007661">
    <property type="protein sequence ID" value="CAF1102914.1"/>
    <property type="molecule type" value="Genomic_DNA"/>
</dbReference>
<proteinExistence type="predicted"/>
<comment type="caution">
    <text evidence="1">The sequence shown here is derived from an EMBL/GenBank/DDBJ whole genome shotgun (WGS) entry which is preliminary data.</text>
</comment>
<sequence length="149" mass="17500">MRRGIGNNLVYDGENGTFDQFEAAFKYDCIIYIWNDAQKIEAIQICLTGKAKKLFEQMNDTDKTSIKSIFEKLKRGCVKSPEYYLNLFYSRQLKHEEKISTFCYEIEKFIDKGLPGLDEENRTRMLRSRLLSAVPETIKNYLELLSDKK</sequence>
<evidence type="ECO:0000313" key="1">
    <source>
        <dbReference type="EMBL" id="CAF1102914.1"/>
    </source>
</evidence>